<dbReference type="PANTHER" id="PTHR37815">
    <property type="entry name" value="UPF0397 PROTEIN BC_2624-RELATED"/>
    <property type="match status" value="1"/>
</dbReference>
<dbReference type="GO" id="GO:0016020">
    <property type="term" value="C:membrane"/>
    <property type="evidence" value="ECO:0007669"/>
    <property type="project" value="InterPro"/>
</dbReference>
<gene>
    <name evidence="4" type="ORF">HMPREF9257_0685</name>
</gene>
<dbReference type="OrthoDB" id="2988652at2"/>
<feature type="transmembrane region" description="Helical" evidence="3">
    <location>
        <begin position="110"/>
        <end position="132"/>
    </location>
</feature>
<dbReference type="RefSeq" id="WP_006418725.1">
    <property type="nucleotide sequence ID" value="NZ_AENN01000017.1"/>
</dbReference>
<sequence length="185" mass="20071">MQNNNKLFKVLEAGMYASLIIIAITFIRVPMPSAIANTFVHPGNALVVLAALLMGYQRGMMAAGVGLFLFDVLNGYASSAVFTVIENLLVILIVEMIYRSIFNYQDKFMALVTLGIVAGASKVIIIFIKYLVRQLILGAAFPAAMAAALSGLPASLFTALVTAILVPLLYYPMKQIIQRFHPVGQ</sequence>
<dbReference type="STRING" id="908337.HMPREF9257_0685"/>
<organism evidence="4 5">
    <name type="scientific">Eremococcus coleocola ACS-139-V-Col8</name>
    <dbReference type="NCBI Taxonomy" id="908337"/>
    <lineage>
        <taxon>Bacteria</taxon>
        <taxon>Bacillati</taxon>
        <taxon>Bacillota</taxon>
        <taxon>Bacilli</taxon>
        <taxon>Lactobacillales</taxon>
        <taxon>Aerococcaceae</taxon>
        <taxon>Eremococcus</taxon>
    </lineage>
</organism>
<feature type="transmembrane region" description="Helical" evidence="3">
    <location>
        <begin position="13"/>
        <end position="31"/>
    </location>
</feature>
<protein>
    <recommendedName>
        <fullName evidence="6">ECF transporter S component</fullName>
    </recommendedName>
</protein>
<dbReference type="Gene3D" id="1.10.1760.20">
    <property type="match status" value="1"/>
</dbReference>
<keyword evidence="1 3" id="KW-0812">Transmembrane</keyword>
<dbReference type="AlphaFoldDB" id="E4KQX5"/>
<keyword evidence="3" id="KW-0472">Membrane</keyword>
<reference evidence="4 5" key="1">
    <citation type="submission" date="2010-10" db="EMBL/GenBank/DDBJ databases">
        <authorList>
            <person name="Durkin A.S."/>
            <person name="Madupu R."/>
            <person name="Torralba M."/>
            <person name="Gillis M."/>
            <person name="Methe B."/>
            <person name="Sutton G."/>
            <person name="Nelson K.E."/>
        </authorList>
    </citation>
    <scope>NUCLEOTIDE SEQUENCE [LARGE SCALE GENOMIC DNA]</scope>
    <source>
        <strain evidence="4 5">ACS-139-V-Col8</strain>
    </source>
</reference>
<comment type="caution">
    <text evidence="4">The sequence shown here is derived from an EMBL/GenBank/DDBJ whole genome shotgun (WGS) entry which is preliminary data.</text>
</comment>
<dbReference type="Pfam" id="PF07155">
    <property type="entry name" value="ECF-ribofla_trS"/>
    <property type="match status" value="1"/>
</dbReference>
<accession>E4KQX5</accession>
<evidence type="ECO:0000256" key="2">
    <source>
        <dbReference type="ARBA" id="ARBA00022989"/>
    </source>
</evidence>
<keyword evidence="5" id="KW-1185">Reference proteome</keyword>
<dbReference type="eggNOG" id="COG4720">
    <property type="taxonomic scope" value="Bacteria"/>
</dbReference>
<feature type="transmembrane region" description="Helical" evidence="3">
    <location>
        <begin position="144"/>
        <end position="171"/>
    </location>
</feature>
<dbReference type="InterPro" id="IPR009825">
    <property type="entry name" value="ECF_substrate-spec-like"/>
</dbReference>
<feature type="transmembrane region" description="Helical" evidence="3">
    <location>
        <begin position="76"/>
        <end position="98"/>
    </location>
</feature>
<name>E4KQX5_9LACT</name>
<dbReference type="Proteomes" id="UP000005990">
    <property type="component" value="Unassembled WGS sequence"/>
</dbReference>
<feature type="transmembrane region" description="Helical" evidence="3">
    <location>
        <begin position="43"/>
        <end position="70"/>
    </location>
</feature>
<evidence type="ECO:0000256" key="3">
    <source>
        <dbReference type="SAM" id="Phobius"/>
    </source>
</evidence>
<evidence type="ECO:0000256" key="1">
    <source>
        <dbReference type="ARBA" id="ARBA00022692"/>
    </source>
</evidence>
<evidence type="ECO:0000313" key="5">
    <source>
        <dbReference type="Proteomes" id="UP000005990"/>
    </source>
</evidence>
<proteinExistence type="predicted"/>
<evidence type="ECO:0008006" key="6">
    <source>
        <dbReference type="Google" id="ProtNLM"/>
    </source>
</evidence>
<evidence type="ECO:0000313" key="4">
    <source>
        <dbReference type="EMBL" id="EFR30565.1"/>
    </source>
</evidence>
<keyword evidence="2 3" id="KW-1133">Transmembrane helix</keyword>
<dbReference type="EMBL" id="AENN01000017">
    <property type="protein sequence ID" value="EFR30565.1"/>
    <property type="molecule type" value="Genomic_DNA"/>
</dbReference>
<dbReference type="PANTHER" id="PTHR37815:SF3">
    <property type="entry name" value="UPF0397 PROTEIN SPR0429"/>
    <property type="match status" value="1"/>
</dbReference>